<gene>
    <name evidence="5" type="ORF">IV203_035516</name>
</gene>
<dbReference type="GO" id="GO:0015293">
    <property type="term" value="F:symporter activity"/>
    <property type="evidence" value="ECO:0007669"/>
    <property type="project" value="UniProtKB-KW"/>
</dbReference>
<evidence type="ECO:0000256" key="1">
    <source>
        <dbReference type="ARBA" id="ARBA00004651"/>
    </source>
</evidence>
<reference evidence="5" key="2">
    <citation type="submission" date="2021-04" db="EMBL/GenBank/DDBJ databases">
        <authorList>
            <person name="Podell S."/>
        </authorList>
    </citation>
    <scope>NUCLEOTIDE SEQUENCE</scope>
    <source>
        <strain evidence="5">Hildebrandi</strain>
    </source>
</reference>
<reference evidence="5" key="1">
    <citation type="journal article" date="2021" name="Sci. Rep.">
        <title>Diploid genomic architecture of Nitzschia inconspicua, an elite biomass production diatom.</title>
        <authorList>
            <person name="Oliver A."/>
            <person name="Podell S."/>
            <person name="Pinowska A."/>
            <person name="Traller J.C."/>
            <person name="Smith S.R."/>
            <person name="McClure R."/>
            <person name="Beliaev A."/>
            <person name="Bohutskyi P."/>
            <person name="Hill E.A."/>
            <person name="Rabines A."/>
            <person name="Zheng H."/>
            <person name="Allen L.Z."/>
            <person name="Kuo A."/>
            <person name="Grigoriev I.V."/>
            <person name="Allen A.E."/>
            <person name="Hazlebeck D."/>
            <person name="Allen E.E."/>
        </authorList>
    </citation>
    <scope>NUCLEOTIDE SEQUENCE</scope>
    <source>
        <strain evidence="5">Hildebrandi</strain>
    </source>
</reference>
<comment type="subcellular location">
    <subcellularLocation>
        <location evidence="1">Cell membrane</location>
        <topology evidence="1">Multi-pass membrane protein</topology>
    </subcellularLocation>
</comment>
<keyword evidence="6" id="KW-1185">Reference proteome</keyword>
<feature type="region of interest" description="Disordered" evidence="3">
    <location>
        <begin position="511"/>
        <end position="537"/>
    </location>
</feature>
<feature type="transmembrane region" description="Helical" evidence="4">
    <location>
        <begin position="279"/>
        <end position="300"/>
    </location>
</feature>
<feature type="transmembrane region" description="Helical" evidence="4">
    <location>
        <begin position="105"/>
        <end position="126"/>
    </location>
</feature>
<evidence type="ECO:0000313" key="5">
    <source>
        <dbReference type="EMBL" id="KAG7360417.1"/>
    </source>
</evidence>
<dbReference type="OrthoDB" id="70718at2759"/>
<keyword evidence="4" id="KW-1133">Transmembrane helix</keyword>
<evidence type="ECO:0000313" key="6">
    <source>
        <dbReference type="Proteomes" id="UP000693970"/>
    </source>
</evidence>
<organism evidence="5 6">
    <name type="scientific">Nitzschia inconspicua</name>
    <dbReference type="NCBI Taxonomy" id="303405"/>
    <lineage>
        <taxon>Eukaryota</taxon>
        <taxon>Sar</taxon>
        <taxon>Stramenopiles</taxon>
        <taxon>Ochrophyta</taxon>
        <taxon>Bacillariophyta</taxon>
        <taxon>Bacillariophyceae</taxon>
        <taxon>Bacillariophycidae</taxon>
        <taxon>Bacillariales</taxon>
        <taxon>Bacillariaceae</taxon>
        <taxon>Nitzschia</taxon>
    </lineage>
</organism>
<evidence type="ECO:0000256" key="2">
    <source>
        <dbReference type="ARBA" id="ARBA00022475"/>
    </source>
</evidence>
<dbReference type="GO" id="GO:0005886">
    <property type="term" value="C:plasma membrane"/>
    <property type="evidence" value="ECO:0007669"/>
    <property type="project" value="UniProtKB-SubCell"/>
</dbReference>
<dbReference type="Pfam" id="PF00375">
    <property type="entry name" value="SDF"/>
    <property type="match status" value="1"/>
</dbReference>
<protein>
    <submittedName>
        <fullName evidence="5">Sodium:dicarboxylate symporter</fullName>
    </submittedName>
</protein>
<dbReference type="InterPro" id="IPR001991">
    <property type="entry name" value="Na-dicarboxylate_symporter"/>
</dbReference>
<dbReference type="EMBL" id="JAGRRH010000013">
    <property type="protein sequence ID" value="KAG7360417.1"/>
    <property type="molecule type" value="Genomic_DNA"/>
</dbReference>
<proteinExistence type="predicted"/>
<feature type="compositionally biased region" description="Acidic residues" evidence="3">
    <location>
        <begin position="525"/>
        <end position="537"/>
    </location>
</feature>
<evidence type="ECO:0000256" key="4">
    <source>
        <dbReference type="SAM" id="Phobius"/>
    </source>
</evidence>
<keyword evidence="4" id="KW-0472">Membrane</keyword>
<comment type="caution">
    <text evidence="5">The sequence shown here is derived from an EMBL/GenBank/DDBJ whole genome shotgun (WGS) entry which is preliminary data.</text>
</comment>
<dbReference type="Proteomes" id="UP000693970">
    <property type="component" value="Unassembled WGS sequence"/>
</dbReference>
<dbReference type="PANTHER" id="PTHR42865:SF7">
    <property type="entry name" value="PROTON_GLUTAMATE-ASPARTATE SYMPORTER"/>
    <property type="match status" value="1"/>
</dbReference>
<name>A0A9K3PUR6_9STRA</name>
<accession>A0A9K3PUR6</accession>
<keyword evidence="2" id="KW-1003">Cell membrane</keyword>
<feature type="transmembrane region" description="Helical" evidence="4">
    <location>
        <begin position="67"/>
        <end position="93"/>
    </location>
</feature>
<dbReference type="PANTHER" id="PTHR42865">
    <property type="entry name" value="PROTON/GLUTAMATE-ASPARTATE SYMPORTER"/>
    <property type="match status" value="1"/>
</dbReference>
<keyword evidence="4" id="KW-0812">Transmembrane</keyword>
<feature type="transmembrane region" description="Helical" evidence="4">
    <location>
        <begin position="226"/>
        <end position="245"/>
    </location>
</feature>
<feature type="compositionally biased region" description="Polar residues" evidence="3">
    <location>
        <begin position="513"/>
        <end position="522"/>
    </location>
</feature>
<evidence type="ECO:0000256" key="3">
    <source>
        <dbReference type="SAM" id="MobiDB-lite"/>
    </source>
</evidence>
<sequence>MSSTSPELEPVERSNLGCGILGRYPIISVVSFAAVGCGIGIGLSAWDPENPDVKSNVLKWIGLVGDLFIRCLRAVVLPLVFCNVAVSIVDMMMMGRASSVGIRTIVLYICTTLIASIIGLICILSFQSFFIQGDFDEESTAYVALGCTAENSFIFENEVDGSLSCVANGNASSPYAQFEIVDLTASLARAGGASFAELSMSETIYSGVFLKMITDNIFYSFMDGNFASVIIFAIVFGIALGRIFFEQKEEKEKAGDTSGTTSELVVHFFQAIGDILLRMINWIIAVTPFAVLSLIANAVGSQDDLAGSFSNVGYLILANLVGYIAHFLITDVGIHYLLTGVNPLPYLKFMIPAQTTALACASSAATLPVTLRCVKASGRVPDDITNFVLPLGATINMDGSAIYFPCACIWLAILNGINPDAGSYILLIILSTIGSAGAAPVPSSGLVLVITAYNTVFGTDGIPNGFEFIVAIDWFLDRCITALNVTGDTVVAHIVTCRTAGFGASDMQEDKSNITAGTVHKSTGSDEEQNSEEDQAS</sequence>
<dbReference type="AlphaFoldDB" id="A0A9K3PUR6"/>
<feature type="transmembrane region" description="Helical" evidence="4">
    <location>
        <begin position="312"/>
        <end position="338"/>
    </location>
</feature>
<feature type="transmembrane region" description="Helical" evidence="4">
    <location>
        <begin position="21"/>
        <end position="47"/>
    </location>
</feature>